<keyword evidence="10" id="KW-1185">Reference proteome</keyword>
<dbReference type="PANTHER" id="PTHR10589:SF41">
    <property type="entry name" value="UBIQUITIN CARBOXYL-TERMINAL HYDROLASE"/>
    <property type="match status" value="1"/>
</dbReference>
<accession>A0A162JEV2</accession>
<dbReference type="GO" id="GO:0005737">
    <property type="term" value="C:cytoplasm"/>
    <property type="evidence" value="ECO:0007669"/>
    <property type="project" value="TreeGrafter"/>
</dbReference>
<dbReference type="GO" id="GO:0004843">
    <property type="term" value="F:cysteine-type deubiquitinase activity"/>
    <property type="evidence" value="ECO:0007669"/>
    <property type="project" value="UniProtKB-EC"/>
</dbReference>
<dbReference type="InterPro" id="IPR036959">
    <property type="entry name" value="Peptidase_C12_UCH_sf"/>
</dbReference>
<dbReference type="EC" id="3.4.19.12" evidence="7"/>
<keyword evidence="2 7" id="KW-0645">Protease</keyword>
<dbReference type="GO" id="GO:0006511">
    <property type="term" value="P:ubiquitin-dependent protein catabolic process"/>
    <property type="evidence" value="ECO:0007669"/>
    <property type="project" value="UniProtKB-UniRule"/>
</dbReference>
<evidence type="ECO:0000256" key="2">
    <source>
        <dbReference type="ARBA" id="ARBA00022670"/>
    </source>
</evidence>
<dbReference type="InterPro" id="IPR001578">
    <property type="entry name" value="Peptidase_C12_UCH"/>
</dbReference>
<dbReference type="Proteomes" id="UP000076874">
    <property type="component" value="Unassembled WGS sequence"/>
</dbReference>
<dbReference type="PANTHER" id="PTHR10589">
    <property type="entry name" value="UBIQUITIN CARBOXYL-TERMINAL HYDROLASE"/>
    <property type="match status" value="1"/>
</dbReference>
<name>A0A162JEV2_9HYPO</name>
<dbReference type="Gene3D" id="3.40.532.10">
    <property type="entry name" value="Peptidase C12, ubiquitin carboxyl-terminal hydrolase"/>
    <property type="match status" value="1"/>
</dbReference>
<dbReference type="AlphaFoldDB" id="A0A162JEV2"/>
<dbReference type="OrthoDB" id="427186at2759"/>
<keyword evidence="5 7" id="KW-0788">Thiol protease</keyword>
<keyword evidence="3 7" id="KW-0833">Ubl conjugation pathway</keyword>
<feature type="domain" description="UCH catalytic" evidence="8">
    <location>
        <begin position="5"/>
        <end position="253"/>
    </location>
</feature>
<organism evidence="9 10">
    <name type="scientific">Niveomyces insectorum RCEF 264</name>
    <dbReference type="NCBI Taxonomy" id="1081102"/>
    <lineage>
        <taxon>Eukaryota</taxon>
        <taxon>Fungi</taxon>
        <taxon>Dikarya</taxon>
        <taxon>Ascomycota</taxon>
        <taxon>Pezizomycotina</taxon>
        <taxon>Sordariomycetes</taxon>
        <taxon>Hypocreomycetidae</taxon>
        <taxon>Hypocreales</taxon>
        <taxon>Cordycipitaceae</taxon>
        <taxon>Niveomyces</taxon>
    </lineage>
</organism>
<dbReference type="GO" id="GO:0016579">
    <property type="term" value="P:protein deubiquitination"/>
    <property type="evidence" value="ECO:0007669"/>
    <property type="project" value="TreeGrafter"/>
</dbReference>
<evidence type="ECO:0000313" key="9">
    <source>
        <dbReference type="EMBL" id="OAA67892.1"/>
    </source>
</evidence>
<dbReference type="STRING" id="1081102.A0A162JEV2"/>
<comment type="caution">
    <text evidence="6">Lacks conserved residue(s) required for the propagation of feature annotation.</text>
</comment>
<comment type="similarity">
    <text evidence="6 7">Belongs to the peptidase C12 family.</text>
</comment>
<sequence length="256" mass="27815">MARRIFTMLENNPEVMTKLGHNLGLSRELAFYDVYSLDDPELLALVPRPVTAVLAILPATKAWLQSRQAEDDGRGWYEGVGPAEPVLWFRQTIPHGCGLIGLLHCAFNGAATTPTADADADADATIVPGSLLDAIRSRALPLTMHERADVLATSDRLYEASEAAAVTGDSRVLPHEDHERLGQHFVAFVKGRDGHLWELEGARKGPLDRGPLGADEDALSPKALELGIKRVLAMQGNDDDEGDVRFSLIALGPRRD</sequence>
<evidence type="ECO:0000256" key="6">
    <source>
        <dbReference type="PROSITE-ProRule" id="PRU01393"/>
    </source>
</evidence>
<comment type="caution">
    <text evidence="9">The sequence shown here is derived from an EMBL/GenBank/DDBJ whole genome shotgun (WGS) entry which is preliminary data.</text>
</comment>
<evidence type="ECO:0000256" key="4">
    <source>
        <dbReference type="ARBA" id="ARBA00022801"/>
    </source>
</evidence>
<gene>
    <name evidence="9" type="ORF">SPI_00087</name>
</gene>
<evidence type="ECO:0000313" key="10">
    <source>
        <dbReference type="Proteomes" id="UP000076874"/>
    </source>
</evidence>
<keyword evidence="4 7" id="KW-0378">Hydrolase</keyword>
<dbReference type="EMBL" id="AZHD01000001">
    <property type="protein sequence ID" value="OAA67892.1"/>
    <property type="molecule type" value="Genomic_DNA"/>
</dbReference>
<evidence type="ECO:0000256" key="3">
    <source>
        <dbReference type="ARBA" id="ARBA00022786"/>
    </source>
</evidence>
<dbReference type="PROSITE" id="PS52048">
    <property type="entry name" value="UCH_DOMAIN"/>
    <property type="match status" value="1"/>
</dbReference>
<evidence type="ECO:0000256" key="7">
    <source>
        <dbReference type="RuleBase" id="RU361215"/>
    </source>
</evidence>
<protein>
    <recommendedName>
        <fullName evidence="7">Ubiquitin carboxyl-terminal hydrolase</fullName>
        <ecNumber evidence="7">3.4.19.12</ecNumber>
    </recommendedName>
</protein>
<dbReference type="InterPro" id="IPR038765">
    <property type="entry name" value="Papain-like_cys_pep_sf"/>
</dbReference>
<dbReference type="Pfam" id="PF01088">
    <property type="entry name" value="Peptidase_C12"/>
    <property type="match status" value="1"/>
</dbReference>
<proteinExistence type="inferred from homology"/>
<evidence type="ECO:0000256" key="5">
    <source>
        <dbReference type="ARBA" id="ARBA00022807"/>
    </source>
</evidence>
<dbReference type="SUPFAM" id="SSF54001">
    <property type="entry name" value="Cysteine proteinases"/>
    <property type="match status" value="1"/>
</dbReference>
<evidence type="ECO:0000256" key="1">
    <source>
        <dbReference type="ARBA" id="ARBA00000707"/>
    </source>
</evidence>
<evidence type="ECO:0000259" key="8">
    <source>
        <dbReference type="PROSITE" id="PS52048"/>
    </source>
</evidence>
<reference evidence="9 10" key="1">
    <citation type="journal article" date="2016" name="Genome Biol. Evol.">
        <title>Divergent and convergent evolution of fungal pathogenicity.</title>
        <authorList>
            <person name="Shang Y."/>
            <person name="Xiao G."/>
            <person name="Zheng P."/>
            <person name="Cen K."/>
            <person name="Zhan S."/>
            <person name="Wang C."/>
        </authorList>
    </citation>
    <scope>NUCLEOTIDE SEQUENCE [LARGE SCALE GENOMIC DNA]</scope>
    <source>
        <strain evidence="9 10">RCEF 264</strain>
    </source>
</reference>
<dbReference type="PRINTS" id="PR00707">
    <property type="entry name" value="UBCTHYDRLASE"/>
</dbReference>
<comment type="catalytic activity">
    <reaction evidence="1 7">
        <text>Thiol-dependent hydrolysis of ester, thioester, amide, peptide and isopeptide bonds formed by the C-terminal Gly of ubiquitin (a 76-residue protein attached to proteins as an intracellular targeting signal).</text>
        <dbReference type="EC" id="3.4.19.12"/>
    </reaction>
</comment>